<evidence type="ECO:0000313" key="5">
    <source>
        <dbReference type="Proteomes" id="UP000266178"/>
    </source>
</evidence>
<dbReference type="Proteomes" id="UP000266178">
    <property type="component" value="Unassembled WGS sequence"/>
</dbReference>
<reference evidence="4 5" key="1">
    <citation type="submission" date="2018-08" db="EMBL/GenBank/DDBJ databases">
        <title>Meiothermus granaticius genome AF-68 sequencing project.</title>
        <authorList>
            <person name="Da Costa M.S."/>
            <person name="Albuquerque L."/>
            <person name="Raposo P."/>
            <person name="Froufe H.J.C."/>
            <person name="Barroso C.S."/>
            <person name="Egas C."/>
        </authorList>
    </citation>
    <scope>NUCLEOTIDE SEQUENCE [LARGE SCALE GENOMIC DNA]</scope>
    <source>
        <strain evidence="4 5">AF-68</strain>
    </source>
</reference>
<dbReference type="SUPFAM" id="SSF56112">
    <property type="entry name" value="Protein kinase-like (PK-like)"/>
    <property type="match status" value="1"/>
</dbReference>
<sequence length="551" mass="62033">MRPSRTALLNRYREITAALTRHGLGYLVMELGLGRYLPFNRGLLRHRPREAPYTRADHLRLALEDLGPTFVKLGQVLSTRPDLVPPDWSVEFAKLQERVPPVPWNQVWLKLARELGRPPEEIFAQIEPQPLAAASIGQVHRGVLYSGEVVVVKVQRPGVYRQVQLDLEVLRSLARMAQRRLAAYDPLGLVEEFARTILDELDYTKERRNLERYAQNLADTEGVRIPRVYPQASGREVLTLEYIEGVRVDDLAGVQGYGLDPAQLAGRMARLLFRSAFGWGFFHADPHPGNFRVTPQGELVLLDFGMVGHLSRPERGRLLELVLAVVDSDAVRAADRLAELGVPIAPGQATAFRHDLERLLYQYIELPIGQMPMGDILGRFLEIVRAYQLHLPAHLSILAKTIMMAEGVGVQLDPNFHLAPLVKPLFQRIFLERLQPKQVQGRLREGALDLLALLEEGPAGLRRLLDRVERGELELRIRSDQEFLQEMRGIANGLRLSALTIALILALAGLMMAYHPPGWERWAGWVFGVGLAGVLGLGGYLLLVSWRKERP</sequence>
<dbReference type="InterPro" id="IPR050154">
    <property type="entry name" value="UbiB_kinase"/>
</dbReference>
<dbReference type="InterPro" id="IPR004147">
    <property type="entry name" value="ABC1_dom"/>
</dbReference>
<keyword evidence="4" id="KW-0808">Transferase</keyword>
<dbReference type="OrthoDB" id="9795390at2"/>
<feature type="transmembrane region" description="Helical" evidence="2">
    <location>
        <begin position="496"/>
        <end position="516"/>
    </location>
</feature>
<dbReference type="PANTHER" id="PTHR10566:SF113">
    <property type="entry name" value="PROTEIN ACTIVITY OF BC1 COMPLEX KINASE 7, CHLOROPLASTIC"/>
    <property type="match status" value="1"/>
</dbReference>
<dbReference type="PANTHER" id="PTHR10566">
    <property type="entry name" value="CHAPERONE-ACTIVITY OF BC1 COMPLEX CABC1 -RELATED"/>
    <property type="match status" value="1"/>
</dbReference>
<dbReference type="RefSeq" id="WP_119356098.1">
    <property type="nucleotide sequence ID" value="NZ_BJXM01000003.1"/>
</dbReference>
<organism evidence="4 5">
    <name type="scientific">Meiothermus granaticius NBRC 107808</name>
    <dbReference type="NCBI Taxonomy" id="1227551"/>
    <lineage>
        <taxon>Bacteria</taxon>
        <taxon>Thermotogati</taxon>
        <taxon>Deinococcota</taxon>
        <taxon>Deinococci</taxon>
        <taxon>Thermales</taxon>
        <taxon>Thermaceae</taxon>
        <taxon>Meiothermus</taxon>
    </lineage>
</organism>
<dbReference type="AlphaFoldDB" id="A0A399FCS1"/>
<evidence type="ECO:0000256" key="1">
    <source>
        <dbReference type="ARBA" id="ARBA00009670"/>
    </source>
</evidence>
<evidence type="ECO:0000313" key="4">
    <source>
        <dbReference type="EMBL" id="RIH93525.1"/>
    </source>
</evidence>
<dbReference type="CDD" id="cd05121">
    <property type="entry name" value="ABC1_ADCK3-like"/>
    <property type="match status" value="1"/>
</dbReference>
<protein>
    <recommendedName>
        <fullName evidence="3">ABC1 atypical kinase-like domain-containing protein</fullName>
    </recommendedName>
</protein>
<evidence type="ECO:0000259" key="3">
    <source>
        <dbReference type="Pfam" id="PF03109"/>
    </source>
</evidence>
<dbReference type="InterPro" id="IPR011009">
    <property type="entry name" value="Kinase-like_dom_sf"/>
</dbReference>
<keyword evidence="5" id="KW-1185">Reference proteome</keyword>
<accession>A0A399FCS1</accession>
<evidence type="ECO:0000256" key="2">
    <source>
        <dbReference type="SAM" id="Phobius"/>
    </source>
</evidence>
<feature type="domain" description="ABC1 atypical kinase-like" evidence="3">
    <location>
        <begin position="94"/>
        <end position="333"/>
    </location>
</feature>
<name>A0A399FCS1_9DEIN</name>
<keyword evidence="2" id="KW-0472">Membrane</keyword>
<comment type="caution">
    <text evidence="4">The sequence shown here is derived from an EMBL/GenBank/DDBJ whole genome shotgun (WGS) entry which is preliminary data.</text>
</comment>
<keyword evidence="2" id="KW-0812">Transmembrane</keyword>
<gene>
    <name evidence="4" type="primary">ubiB</name>
    <name evidence="4" type="ORF">Mgrana_00579</name>
</gene>
<proteinExistence type="inferred from homology"/>
<feature type="transmembrane region" description="Helical" evidence="2">
    <location>
        <begin position="522"/>
        <end position="543"/>
    </location>
</feature>
<dbReference type="GO" id="GO:0016740">
    <property type="term" value="F:transferase activity"/>
    <property type="evidence" value="ECO:0007669"/>
    <property type="project" value="UniProtKB-KW"/>
</dbReference>
<dbReference type="EMBL" id="QWLB01000005">
    <property type="protein sequence ID" value="RIH93525.1"/>
    <property type="molecule type" value="Genomic_DNA"/>
</dbReference>
<keyword evidence="2" id="KW-1133">Transmembrane helix</keyword>
<dbReference type="Pfam" id="PF03109">
    <property type="entry name" value="ABC1"/>
    <property type="match status" value="1"/>
</dbReference>
<comment type="similarity">
    <text evidence="1">Belongs to the protein kinase superfamily. ADCK protein kinase family.</text>
</comment>